<evidence type="ECO:0000256" key="1">
    <source>
        <dbReference type="SAM" id="MobiDB-lite"/>
    </source>
</evidence>
<proteinExistence type="predicted"/>
<protein>
    <submittedName>
        <fullName evidence="2">Uncharacterized protein</fullName>
    </submittedName>
</protein>
<sequence>MKGERAIMTIPPMRKRHPQAKALGKVFTQDSLKNAPPPNPRRVTWTSVEGHRCRACKTSSSDSASIVNHKAARPETTSHTGTQLQQTYGVADEDRTLETNSARHPYHTKELLGNDWKQPSLRREEHLRRGERAPHRRRALEEEQLKKRRTRSGVKGGREMQAPSSPPANRSRSAAPDQVRGSRHRSSCRRRQACAGEARRRRRPASTSLVGTEGRRPPPLRQPLVGSLPPVEVPDPAKGGPDPSTPRAGLGSSPSPPPGLVVA</sequence>
<evidence type="ECO:0000313" key="2">
    <source>
        <dbReference type="EnsemblPlants" id="OMERI06G04740.1"/>
    </source>
</evidence>
<feature type="region of interest" description="Disordered" evidence="1">
    <location>
        <begin position="59"/>
        <end position="263"/>
    </location>
</feature>
<dbReference type="Proteomes" id="UP000008021">
    <property type="component" value="Chromosome 6"/>
</dbReference>
<evidence type="ECO:0000313" key="3">
    <source>
        <dbReference type="Proteomes" id="UP000008021"/>
    </source>
</evidence>
<feature type="compositionally biased region" description="Low complexity" evidence="1">
    <location>
        <begin position="167"/>
        <end position="176"/>
    </location>
</feature>
<keyword evidence="3" id="KW-1185">Reference proteome</keyword>
<name>A0A0E0DXC5_9ORYZ</name>
<feature type="compositionally biased region" description="Basic residues" evidence="1">
    <location>
        <begin position="181"/>
        <end position="192"/>
    </location>
</feature>
<dbReference type="AlphaFoldDB" id="A0A0E0DXC5"/>
<reference evidence="2" key="1">
    <citation type="submission" date="2015-04" db="UniProtKB">
        <authorList>
            <consortium name="EnsemblPlants"/>
        </authorList>
    </citation>
    <scope>IDENTIFICATION</scope>
</reference>
<dbReference type="HOGENOM" id="CLU_1059176_0_0_1"/>
<feature type="compositionally biased region" description="Basic and acidic residues" evidence="1">
    <location>
        <begin position="121"/>
        <end position="145"/>
    </location>
</feature>
<feature type="compositionally biased region" description="Pro residues" evidence="1">
    <location>
        <begin position="254"/>
        <end position="263"/>
    </location>
</feature>
<reference evidence="2" key="2">
    <citation type="submission" date="2018-05" db="EMBL/GenBank/DDBJ databases">
        <title>OmerRS3 (Oryza meridionalis Reference Sequence Version 3).</title>
        <authorList>
            <person name="Zhang J."/>
            <person name="Kudrna D."/>
            <person name="Lee S."/>
            <person name="Talag J."/>
            <person name="Welchert J."/>
            <person name="Wing R.A."/>
        </authorList>
    </citation>
    <scope>NUCLEOTIDE SEQUENCE [LARGE SCALE GENOMIC DNA]</scope>
    <source>
        <strain evidence="2">cv. OR44</strain>
    </source>
</reference>
<accession>A0A0E0DXC5</accession>
<feature type="compositionally biased region" description="Polar residues" evidence="1">
    <location>
        <begin position="75"/>
        <end position="88"/>
    </location>
</feature>
<dbReference type="Gramene" id="OMERI06G04740.1">
    <property type="protein sequence ID" value="OMERI06G04740.1"/>
    <property type="gene ID" value="OMERI06G04740"/>
</dbReference>
<organism evidence="2">
    <name type="scientific">Oryza meridionalis</name>
    <dbReference type="NCBI Taxonomy" id="40149"/>
    <lineage>
        <taxon>Eukaryota</taxon>
        <taxon>Viridiplantae</taxon>
        <taxon>Streptophyta</taxon>
        <taxon>Embryophyta</taxon>
        <taxon>Tracheophyta</taxon>
        <taxon>Spermatophyta</taxon>
        <taxon>Magnoliopsida</taxon>
        <taxon>Liliopsida</taxon>
        <taxon>Poales</taxon>
        <taxon>Poaceae</taxon>
        <taxon>BOP clade</taxon>
        <taxon>Oryzoideae</taxon>
        <taxon>Oryzeae</taxon>
        <taxon>Oryzinae</taxon>
        <taxon>Oryza</taxon>
    </lineage>
</organism>
<dbReference type="EnsemblPlants" id="OMERI06G04740.1">
    <property type="protein sequence ID" value="OMERI06G04740.1"/>
    <property type="gene ID" value="OMERI06G04740"/>
</dbReference>